<feature type="region of interest" description="Disordered" evidence="9">
    <location>
        <begin position="414"/>
        <end position="473"/>
    </location>
</feature>
<evidence type="ECO:0000256" key="5">
    <source>
        <dbReference type="ARBA" id="ARBA00023163"/>
    </source>
</evidence>
<evidence type="ECO:0000256" key="8">
    <source>
        <dbReference type="RuleBase" id="RU367052"/>
    </source>
</evidence>
<dbReference type="Pfam" id="PF14826">
    <property type="entry name" value="FACT-Spt16_Nlob"/>
    <property type="match status" value="1"/>
</dbReference>
<dbReference type="OrthoDB" id="10251642at2759"/>
<feature type="non-terminal residue" evidence="12">
    <location>
        <position position="778"/>
    </location>
</feature>
<dbReference type="InterPro" id="IPR040258">
    <property type="entry name" value="Spt16"/>
</dbReference>
<comment type="subcellular location">
    <subcellularLocation>
        <location evidence="8">Nucleus</location>
    </subcellularLocation>
    <subcellularLocation>
        <location evidence="8">Chromosome</location>
    </subcellularLocation>
</comment>
<name>L1ILI2_GUITC</name>
<feature type="domain" description="FACT complex subunit SPT16 middle" evidence="11">
    <location>
        <begin position="488"/>
        <end position="635"/>
    </location>
</feature>
<dbReference type="STRING" id="905079.L1ILI2"/>
<evidence type="ECO:0000313" key="13">
    <source>
        <dbReference type="EnsemblProtists" id="EKX36655"/>
    </source>
</evidence>
<dbReference type="PANTHER" id="PTHR13980:SF15">
    <property type="entry name" value="FACT COMPLEX SUBUNIT SPT16"/>
    <property type="match status" value="1"/>
</dbReference>
<keyword evidence="2 8" id="KW-0235">DNA replication</keyword>
<evidence type="ECO:0000259" key="11">
    <source>
        <dbReference type="SMART" id="SM01286"/>
    </source>
</evidence>
<dbReference type="InterPro" id="IPR013953">
    <property type="entry name" value="FACT_SPT16_M"/>
</dbReference>
<dbReference type="HOGENOM" id="CLU_004627_0_0_1"/>
<keyword evidence="7 8" id="KW-0539">Nucleus</keyword>
<dbReference type="GO" id="GO:0006260">
    <property type="term" value="P:DNA replication"/>
    <property type="evidence" value="ECO:0007669"/>
    <property type="project" value="UniProtKB-KW"/>
</dbReference>
<dbReference type="Pfam" id="PF00557">
    <property type="entry name" value="Peptidase_M24"/>
    <property type="match status" value="1"/>
</dbReference>
<evidence type="ECO:0000256" key="4">
    <source>
        <dbReference type="ARBA" id="ARBA00023015"/>
    </source>
</evidence>
<reference evidence="12 14" key="1">
    <citation type="journal article" date="2012" name="Nature">
        <title>Algal genomes reveal evolutionary mosaicism and the fate of nucleomorphs.</title>
        <authorList>
            <consortium name="DOE Joint Genome Institute"/>
            <person name="Curtis B.A."/>
            <person name="Tanifuji G."/>
            <person name="Burki F."/>
            <person name="Gruber A."/>
            <person name="Irimia M."/>
            <person name="Maruyama S."/>
            <person name="Arias M.C."/>
            <person name="Ball S.G."/>
            <person name="Gile G.H."/>
            <person name="Hirakawa Y."/>
            <person name="Hopkins J.F."/>
            <person name="Kuo A."/>
            <person name="Rensing S.A."/>
            <person name="Schmutz J."/>
            <person name="Symeonidi A."/>
            <person name="Elias M."/>
            <person name="Eveleigh R.J."/>
            <person name="Herman E.K."/>
            <person name="Klute M.J."/>
            <person name="Nakayama T."/>
            <person name="Obornik M."/>
            <person name="Reyes-Prieto A."/>
            <person name="Armbrust E.V."/>
            <person name="Aves S.J."/>
            <person name="Beiko R.G."/>
            <person name="Coutinho P."/>
            <person name="Dacks J.B."/>
            <person name="Durnford D.G."/>
            <person name="Fast N.M."/>
            <person name="Green B.R."/>
            <person name="Grisdale C.J."/>
            <person name="Hempel F."/>
            <person name="Henrissat B."/>
            <person name="Hoppner M.P."/>
            <person name="Ishida K."/>
            <person name="Kim E."/>
            <person name="Koreny L."/>
            <person name="Kroth P.G."/>
            <person name="Liu Y."/>
            <person name="Malik S.B."/>
            <person name="Maier U.G."/>
            <person name="McRose D."/>
            <person name="Mock T."/>
            <person name="Neilson J.A."/>
            <person name="Onodera N.T."/>
            <person name="Poole A.M."/>
            <person name="Pritham E.J."/>
            <person name="Richards T.A."/>
            <person name="Rocap G."/>
            <person name="Roy S.W."/>
            <person name="Sarai C."/>
            <person name="Schaack S."/>
            <person name="Shirato S."/>
            <person name="Slamovits C.H."/>
            <person name="Spencer D.F."/>
            <person name="Suzuki S."/>
            <person name="Worden A.Z."/>
            <person name="Zauner S."/>
            <person name="Barry K."/>
            <person name="Bell C."/>
            <person name="Bharti A.K."/>
            <person name="Crow J.A."/>
            <person name="Grimwood J."/>
            <person name="Kramer R."/>
            <person name="Lindquist E."/>
            <person name="Lucas S."/>
            <person name="Salamov A."/>
            <person name="McFadden G.I."/>
            <person name="Lane C.E."/>
            <person name="Keeling P.J."/>
            <person name="Gray M.W."/>
            <person name="Grigoriev I.V."/>
            <person name="Archibald J.M."/>
        </authorList>
    </citation>
    <scope>NUCLEOTIDE SEQUENCE</scope>
    <source>
        <strain evidence="12 14">CCMP2712</strain>
    </source>
</reference>
<sequence length="778" mass="88659">VSAAMFSLELHDILTVLCPKKIIFLAASKKARVLQALADDLPSKFPTKVEVRVRDKSDKDKANFQYILGEMKEERSETKVGTLLKEKYDGSFAQEWNSFLGEASGISKVDITNGLTDFLAIKSDKQVEAARQAGTINTAAFKSCLNKILDVVDSNEKFMLTKISEHVENELPKTIAPLQLPVDVEDVEVVIPPNVQSGTYDLKYSALTEESPLNLPDKGVPAIYISSVSLRVKSCFGMLARTLLFNVKPEQEANYRLLLEVVEKCQGLLKPGTRMNKVYEAASDLLKSKKPSLLGNLTKELGWSLGYELREKRFVFDEKNRSTLKVGMLVCLRIGLENLSIQSKDPKSSKYSMLLADTFLITKDGAECLTNAPKKHSKVSWNVSDDGDEEKKSDNKKSVQDELDRKLKELEKQKLSHKLSEEEKEQARKDFEERNNQLALQRVEEQRRRRYNESSGSDDKRERSQTSGYLGTEDFPSRAWSNKGYLQLYIDEAAQTILVPINGLPVPFHISTVKNASIQSQGIAGNVLRINFVSPGAGVSIGVNKDAIYLRELSYRAQESQNLILVHQQIMAMKKTYQQEERERKARDELVPQEPLRLNPNRGPRLQNLRIYPNIQARGRKTEGDLEAHVNGFRFAVKKAPSPDLKHIDILYRNIKHAFFQPSNKHSNLILLHFRLKNAIMIGKQSTRDIQFFLEWLEDGESLMENKRKNPYDRDEIEDEQRQKEMVSKLDREFKKFCDKVQELLPPYDPSNPGGDKIWDWDIPYVELEFQGNPKVSS</sequence>
<dbReference type="SMART" id="SM01285">
    <property type="entry name" value="FACT-Spt16_Nlob"/>
    <property type="match status" value="1"/>
</dbReference>
<dbReference type="Proteomes" id="UP000011087">
    <property type="component" value="Unassembled WGS sequence"/>
</dbReference>
<feature type="compositionally biased region" description="Basic and acidic residues" evidence="9">
    <location>
        <begin position="414"/>
        <end position="435"/>
    </location>
</feature>
<dbReference type="KEGG" id="gtt:GUITHDRAFT_53922"/>
<dbReference type="PaxDb" id="55529-EKX36655"/>
<comment type="subunit">
    <text evidence="8">Component of the FACT complex.</text>
</comment>
<dbReference type="InterPro" id="IPR000994">
    <property type="entry name" value="Pept_M24"/>
</dbReference>
<protein>
    <recommendedName>
        <fullName evidence="8">FACT complex subunit</fullName>
    </recommendedName>
</protein>
<dbReference type="eggNOG" id="KOG1189">
    <property type="taxonomic scope" value="Eukaryota"/>
</dbReference>
<keyword evidence="5 8" id="KW-0804">Transcription</keyword>
<feature type="non-terminal residue" evidence="12">
    <location>
        <position position="1"/>
    </location>
</feature>
<dbReference type="GO" id="GO:0031491">
    <property type="term" value="F:nucleosome binding"/>
    <property type="evidence" value="ECO:0007669"/>
    <property type="project" value="TreeGrafter"/>
</dbReference>
<evidence type="ECO:0000256" key="2">
    <source>
        <dbReference type="ARBA" id="ARBA00022705"/>
    </source>
</evidence>
<evidence type="ECO:0000256" key="1">
    <source>
        <dbReference type="ARBA" id="ARBA00022454"/>
    </source>
</evidence>
<dbReference type="Gene3D" id="3.90.230.10">
    <property type="entry name" value="Creatinase/methionine aminopeptidase superfamily"/>
    <property type="match status" value="1"/>
</dbReference>
<dbReference type="OMA" id="MECESKK"/>
<dbReference type="SMART" id="SM01286">
    <property type="entry name" value="SPT16"/>
    <property type="match status" value="1"/>
</dbReference>
<evidence type="ECO:0000256" key="6">
    <source>
        <dbReference type="ARBA" id="ARBA00023204"/>
    </source>
</evidence>
<keyword evidence="6 8" id="KW-0234">DNA repair</keyword>
<dbReference type="SUPFAM" id="SSF55920">
    <property type="entry name" value="Creatinase/aminopeptidase"/>
    <property type="match status" value="1"/>
</dbReference>
<gene>
    <name evidence="12" type="primary">SPT16</name>
    <name evidence="12" type="ORF">GUITHDRAFT_53922</name>
</gene>
<dbReference type="EMBL" id="JH993070">
    <property type="protein sequence ID" value="EKX36655.1"/>
    <property type="molecule type" value="Genomic_DNA"/>
</dbReference>
<dbReference type="EnsemblProtists" id="EKX36655">
    <property type="protein sequence ID" value="EKX36655"/>
    <property type="gene ID" value="GUITHDRAFT_53922"/>
</dbReference>
<dbReference type="InterPro" id="IPR029148">
    <property type="entry name" value="FACT-SPT16_Nlobe"/>
</dbReference>
<dbReference type="Gene3D" id="3.40.350.10">
    <property type="entry name" value="Creatinase/prolidase N-terminal domain"/>
    <property type="match status" value="1"/>
</dbReference>
<dbReference type="Gene3D" id="2.30.29.210">
    <property type="entry name" value="FACT complex subunit Spt16p/Cdc68p"/>
    <property type="match status" value="1"/>
</dbReference>
<feature type="compositionally biased region" description="Basic and acidic residues" evidence="9">
    <location>
        <begin position="389"/>
        <end position="402"/>
    </location>
</feature>
<dbReference type="Pfam" id="PF24824">
    <property type="entry name" value="PH_SPT16"/>
    <property type="match status" value="1"/>
</dbReference>
<organism evidence="12">
    <name type="scientific">Guillardia theta (strain CCMP2712)</name>
    <name type="common">Cryptophyte</name>
    <dbReference type="NCBI Taxonomy" id="905079"/>
    <lineage>
        <taxon>Eukaryota</taxon>
        <taxon>Cryptophyceae</taxon>
        <taxon>Pyrenomonadales</taxon>
        <taxon>Geminigeraceae</taxon>
        <taxon>Guillardia</taxon>
    </lineage>
</organism>
<comment type="similarity">
    <text evidence="8">Belongs to the peptidase M24 family. SPT16 subfamily.</text>
</comment>
<dbReference type="GO" id="GO:0035101">
    <property type="term" value="C:FACT complex"/>
    <property type="evidence" value="ECO:0007669"/>
    <property type="project" value="UniProtKB-UniRule"/>
</dbReference>
<dbReference type="InterPro" id="IPR036005">
    <property type="entry name" value="Creatinase/aminopeptidase-like"/>
</dbReference>
<evidence type="ECO:0000256" key="9">
    <source>
        <dbReference type="SAM" id="MobiDB-lite"/>
    </source>
</evidence>
<feature type="region of interest" description="Disordered" evidence="9">
    <location>
        <begin position="374"/>
        <end position="402"/>
    </location>
</feature>
<dbReference type="RefSeq" id="XP_005823635.1">
    <property type="nucleotide sequence ID" value="XM_005823578.1"/>
</dbReference>
<dbReference type="AlphaFoldDB" id="L1ILI2"/>
<reference evidence="14" key="2">
    <citation type="submission" date="2012-11" db="EMBL/GenBank/DDBJ databases">
        <authorList>
            <person name="Kuo A."/>
            <person name="Curtis B.A."/>
            <person name="Tanifuji G."/>
            <person name="Burki F."/>
            <person name="Gruber A."/>
            <person name="Irimia M."/>
            <person name="Maruyama S."/>
            <person name="Arias M.C."/>
            <person name="Ball S.G."/>
            <person name="Gile G.H."/>
            <person name="Hirakawa Y."/>
            <person name="Hopkins J.F."/>
            <person name="Rensing S.A."/>
            <person name="Schmutz J."/>
            <person name="Symeonidi A."/>
            <person name="Elias M."/>
            <person name="Eveleigh R.J."/>
            <person name="Herman E.K."/>
            <person name="Klute M.J."/>
            <person name="Nakayama T."/>
            <person name="Obornik M."/>
            <person name="Reyes-Prieto A."/>
            <person name="Armbrust E.V."/>
            <person name="Aves S.J."/>
            <person name="Beiko R.G."/>
            <person name="Coutinho P."/>
            <person name="Dacks J.B."/>
            <person name="Durnford D.G."/>
            <person name="Fast N.M."/>
            <person name="Green B.R."/>
            <person name="Grisdale C."/>
            <person name="Hempe F."/>
            <person name="Henrissat B."/>
            <person name="Hoppner M.P."/>
            <person name="Ishida K.-I."/>
            <person name="Kim E."/>
            <person name="Koreny L."/>
            <person name="Kroth P.G."/>
            <person name="Liu Y."/>
            <person name="Malik S.-B."/>
            <person name="Maier U.G."/>
            <person name="McRose D."/>
            <person name="Mock T."/>
            <person name="Neilson J.A."/>
            <person name="Onodera N.T."/>
            <person name="Poole A.M."/>
            <person name="Pritham E.J."/>
            <person name="Richards T.A."/>
            <person name="Rocap G."/>
            <person name="Roy S.W."/>
            <person name="Sarai C."/>
            <person name="Schaack S."/>
            <person name="Shirato S."/>
            <person name="Slamovits C.H."/>
            <person name="Spencer D.F."/>
            <person name="Suzuki S."/>
            <person name="Worden A.Z."/>
            <person name="Zauner S."/>
            <person name="Barry K."/>
            <person name="Bell C."/>
            <person name="Bharti A.K."/>
            <person name="Crow J.A."/>
            <person name="Grimwood J."/>
            <person name="Kramer R."/>
            <person name="Lindquist E."/>
            <person name="Lucas S."/>
            <person name="Salamov A."/>
            <person name="McFadden G.I."/>
            <person name="Lane C.E."/>
            <person name="Keeling P.J."/>
            <person name="Gray M.W."/>
            <person name="Grigoriev I.V."/>
            <person name="Archibald J.M."/>
        </authorList>
    </citation>
    <scope>NUCLEOTIDE SEQUENCE</scope>
    <source>
        <strain evidence="14">CCMP2712</strain>
    </source>
</reference>
<dbReference type="GO" id="GO:0006281">
    <property type="term" value="P:DNA repair"/>
    <property type="evidence" value="ECO:0007669"/>
    <property type="project" value="UniProtKB-UniRule"/>
</dbReference>
<comment type="function">
    <text evidence="8">Component of the FACT complex, a general chromatin factor that acts to reorganize nucleosomes. The FACT complex is involved in multiple processes that require DNA as a template such as mRNA elongation, DNA replication and DNA repair. During transcription elongation the FACT complex acts as a histone chaperone that both destabilizes and restores nucleosomal structure. It facilitates the passage of RNA polymerase II and transcription by promoting the dissociation of one histone H2A-H2B dimer from the nucleosome, then subsequently promotes the reestablishment of the nucleosome following the passage of RNA polymerase II.</text>
</comment>
<feature type="domain" description="FACT complex subunit SPT16 N-terminal lobe" evidence="10">
    <location>
        <begin position="1"/>
        <end position="115"/>
    </location>
</feature>
<evidence type="ECO:0000256" key="3">
    <source>
        <dbReference type="ARBA" id="ARBA00022763"/>
    </source>
</evidence>
<dbReference type="GO" id="GO:0006368">
    <property type="term" value="P:transcription elongation by RNA polymerase II"/>
    <property type="evidence" value="ECO:0007669"/>
    <property type="project" value="TreeGrafter"/>
</dbReference>
<dbReference type="GeneID" id="17293358"/>
<dbReference type="InterPro" id="IPR029149">
    <property type="entry name" value="Creatin/AminoP/Spt16_N"/>
</dbReference>
<evidence type="ECO:0000256" key="7">
    <source>
        <dbReference type="ARBA" id="ARBA00023242"/>
    </source>
</evidence>
<evidence type="ECO:0000313" key="12">
    <source>
        <dbReference type="EMBL" id="EKX36655.1"/>
    </source>
</evidence>
<reference evidence="13" key="3">
    <citation type="submission" date="2015-06" db="UniProtKB">
        <authorList>
            <consortium name="EnsemblProtists"/>
        </authorList>
    </citation>
    <scope>IDENTIFICATION</scope>
</reference>
<keyword evidence="4 8" id="KW-0805">Transcription regulation</keyword>
<evidence type="ECO:0000313" key="14">
    <source>
        <dbReference type="Proteomes" id="UP000011087"/>
    </source>
</evidence>
<evidence type="ECO:0000259" key="10">
    <source>
        <dbReference type="SMART" id="SM01285"/>
    </source>
</evidence>
<keyword evidence="14" id="KW-1185">Reference proteome</keyword>
<keyword evidence="3 8" id="KW-0227">DNA damage</keyword>
<accession>L1ILI2</accession>
<proteinExistence type="inferred from homology"/>
<dbReference type="PANTHER" id="PTHR13980">
    <property type="entry name" value="CDC68 RELATED"/>
    <property type="match status" value="1"/>
</dbReference>
<dbReference type="Pfam" id="PF08644">
    <property type="entry name" value="SPT16"/>
    <property type="match status" value="1"/>
</dbReference>
<keyword evidence="1 8" id="KW-0158">Chromosome</keyword>
<dbReference type="InterPro" id="IPR056595">
    <property type="entry name" value="Fact-SPT16_PH"/>
</dbReference>
<dbReference type="Gene3D" id="2.30.29.150">
    <property type="match status" value="1"/>
</dbReference>